<feature type="region of interest" description="Disordered" evidence="1">
    <location>
        <begin position="600"/>
        <end position="632"/>
    </location>
</feature>
<feature type="compositionally biased region" description="Acidic residues" evidence="1">
    <location>
        <begin position="614"/>
        <end position="632"/>
    </location>
</feature>
<evidence type="ECO:0000313" key="2">
    <source>
        <dbReference type="EMBL" id="CAE6420430.1"/>
    </source>
</evidence>
<evidence type="ECO:0000313" key="3">
    <source>
        <dbReference type="Proteomes" id="UP000663853"/>
    </source>
</evidence>
<protein>
    <submittedName>
        <fullName evidence="2">Uncharacterized protein</fullName>
    </submittedName>
</protein>
<dbReference type="EMBL" id="CAJMXA010000191">
    <property type="protein sequence ID" value="CAE6420430.1"/>
    <property type="molecule type" value="Genomic_DNA"/>
</dbReference>
<feature type="region of interest" description="Disordered" evidence="1">
    <location>
        <begin position="412"/>
        <end position="438"/>
    </location>
</feature>
<evidence type="ECO:0000256" key="1">
    <source>
        <dbReference type="SAM" id="MobiDB-lite"/>
    </source>
</evidence>
<accession>A0A8H2X9Y2</accession>
<gene>
    <name evidence="2" type="ORF">RDB_LOCUS11546</name>
</gene>
<dbReference type="Proteomes" id="UP000663853">
    <property type="component" value="Unassembled WGS sequence"/>
</dbReference>
<name>A0A8H2X9Y2_9AGAM</name>
<dbReference type="AlphaFoldDB" id="A0A8H2X9Y2"/>
<feature type="compositionally biased region" description="Polar residues" evidence="1">
    <location>
        <begin position="419"/>
        <end position="429"/>
    </location>
</feature>
<sequence>MAPETVPIRACDITQPKSERSYKATNVISKLLRVVGAEVCSFRRNHQVAYRLVEHSRNIYDAINARIHLVDANDSWEDYEIYTQAIDPLEELLLKIVPAVFDERELNHFSTSSWAEYVRVTGQWHENTLAIRNCFRDMRTKPQFQALMGTLMDDEPEDDVLRACALDDLSYMDYLLRMIGESVQQIADLEPTVKGCVKKIADGIRKTSDLQRNKTGKHTQGCQELNMLLIQCAQIASRMVVMMVDASVSKGIRDSLMSDISLWGTLAQLVIDIYSFMVSQLIPKDSKRTPGSYAQTDIMIIIKFKARYDEVVKMVDKLPVSNLARVGFVYVTYSSTPLQVPSVIEIPQTYSRLLPLVGEIDRRYHAQSLLLVTLCRQATSSLATRSSICSRNALERALDQTIAALEAAGRHAGSWSGRPFNSTRTNSTPKRNDCREEDAAAQDSIDDCARLYERSVEELTACFQIMDIQNGVDHRERLRQARSKDDARVAEVNEKLAEYEHPSAVEVTVDIHENTRCGQKIGAFLFDSIPSTARLEYLKYIIVSQLEGQASAQSGHFELEDGGNNQSASLSLDSEVKDAIGHKGAVVFIVHQSDKNFLSEGLSGCEEQPNKQLEEEEEECQECQEESGGEVK</sequence>
<organism evidence="2 3">
    <name type="scientific">Rhizoctonia solani</name>
    <dbReference type="NCBI Taxonomy" id="456999"/>
    <lineage>
        <taxon>Eukaryota</taxon>
        <taxon>Fungi</taxon>
        <taxon>Dikarya</taxon>
        <taxon>Basidiomycota</taxon>
        <taxon>Agaricomycotina</taxon>
        <taxon>Agaricomycetes</taxon>
        <taxon>Cantharellales</taxon>
        <taxon>Ceratobasidiaceae</taxon>
        <taxon>Rhizoctonia</taxon>
    </lineage>
</organism>
<comment type="caution">
    <text evidence="2">The sequence shown here is derived from an EMBL/GenBank/DDBJ whole genome shotgun (WGS) entry which is preliminary data.</text>
</comment>
<proteinExistence type="predicted"/>
<reference evidence="2" key="1">
    <citation type="submission" date="2021-01" db="EMBL/GenBank/DDBJ databases">
        <authorList>
            <person name="Kaushik A."/>
        </authorList>
    </citation>
    <scope>NUCLEOTIDE SEQUENCE</scope>
    <source>
        <strain evidence="2">AG6-10EEA</strain>
    </source>
</reference>